<dbReference type="PANTHER" id="PTHR43639">
    <property type="entry name" value="OXIDOREDUCTASE, SHORT-CHAIN DEHYDROGENASE/REDUCTASE FAMILY (AFU_ORTHOLOGUE AFUA_5G02870)"/>
    <property type="match status" value="1"/>
</dbReference>
<accession>A0A521B522</accession>
<sequence>MTETKKIALITGGSRGLGANIALKLAAKGVNIIFTYQTNKEAALQVVEELKQAGVHAVALQFDIVQIKKFTVFFKELEVLLQKEFGAGRFDYLINNAGVGLHATYEETTEEQFDYLLNVHFKGLYFFTQQSLAFIHDGGAIVNMSSRLAQASVAGFSAYAAMKGAVETLTRYQAKELSPRRIRVNTVAPGPIATDFGGGLVRDNPLFRANTLAATALGRIGEASDIGGVVTFLCTADASWITAQRIEASGGMNL</sequence>
<dbReference type="Proteomes" id="UP000320300">
    <property type="component" value="Unassembled WGS sequence"/>
</dbReference>
<dbReference type="AlphaFoldDB" id="A0A521B522"/>
<protein>
    <submittedName>
        <fullName evidence="4">NAD(P)-dependent dehydrogenase, short-chain alcohol dehydrogenase family</fullName>
    </submittedName>
</protein>
<dbReference type="Gene3D" id="3.40.50.720">
    <property type="entry name" value="NAD(P)-binding Rossmann-like Domain"/>
    <property type="match status" value="1"/>
</dbReference>
<dbReference type="InterPro" id="IPR002347">
    <property type="entry name" value="SDR_fam"/>
</dbReference>
<keyword evidence="5" id="KW-1185">Reference proteome</keyword>
<reference evidence="4 5" key="1">
    <citation type="submission" date="2017-05" db="EMBL/GenBank/DDBJ databases">
        <authorList>
            <person name="Varghese N."/>
            <person name="Submissions S."/>
        </authorList>
    </citation>
    <scope>NUCLEOTIDE SEQUENCE [LARGE SCALE GENOMIC DNA]</scope>
    <source>
        <strain evidence="4 5">DSM 19036</strain>
    </source>
</reference>
<dbReference type="PANTHER" id="PTHR43639:SF1">
    <property type="entry name" value="SHORT-CHAIN DEHYDROGENASE_REDUCTASE FAMILY PROTEIN"/>
    <property type="match status" value="1"/>
</dbReference>
<evidence type="ECO:0000313" key="5">
    <source>
        <dbReference type="Proteomes" id="UP000320300"/>
    </source>
</evidence>
<keyword evidence="2" id="KW-0521">NADP</keyword>
<gene>
    <name evidence="4" type="ORF">SAMN06265348_10219</name>
</gene>
<dbReference type="GO" id="GO:0016491">
    <property type="term" value="F:oxidoreductase activity"/>
    <property type="evidence" value="ECO:0007669"/>
    <property type="project" value="UniProtKB-KW"/>
</dbReference>
<organism evidence="4 5">
    <name type="scientific">Pedobacter westerhofensis</name>
    <dbReference type="NCBI Taxonomy" id="425512"/>
    <lineage>
        <taxon>Bacteria</taxon>
        <taxon>Pseudomonadati</taxon>
        <taxon>Bacteroidota</taxon>
        <taxon>Sphingobacteriia</taxon>
        <taxon>Sphingobacteriales</taxon>
        <taxon>Sphingobacteriaceae</taxon>
        <taxon>Pedobacter</taxon>
    </lineage>
</organism>
<dbReference type="SUPFAM" id="SSF51735">
    <property type="entry name" value="NAD(P)-binding Rossmann-fold domains"/>
    <property type="match status" value="1"/>
</dbReference>
<evidence type="ECO:0000256" key="2">
    <source>
        <dbReference type="ARBA" id="ARBA00022857"/>
    </source>
</evidence>
<keyword evidence="3" id="KW-0560">Oxidoreductase</keyword>
<dbReference type="PRINTS" id="PR00080">
    <property type="entry name" value="SDRFAMILY"/>
</dbReference>
<proteinExistence type="inferred from homology"/>
<dbReference type="OrthoDB" id="9803333at2"/>
<dbReference type="EMBL" id="FXTN01000002">
    <property type="protein sequence ID" value="SMO42187.1"/>
    <property type="molecule type" value="Genomic_DNA"/>
</dbReference>
<evidence type="ECO:0000256" key="3">
    <source>
        <dbReference type="ARBA" id="ARBA00023002"/>
    </source>
</evidence>
<dbReference type="PRINTS" id="PR00081">
    <property type="entry name" value="GDHRDH"/>
</dbReference>
<evidence type="ECO:0000256" key="1">
    <source>
        <dbReference type="ARBA" id="ARBA00006484"/>
    </source>
</evidence>
<dbReference type="Pfam" id="PF13561">
    <property type="entry name" value="adh_short_C2"/>
    <property type="match status" value="1"/>
</dbReference>
<dbReference type="RefSeq" id="WP_142526724.1">
    <property type="nucleotide sequence ID" value="NZ_CBCSJO010000003.1"/>
</dbReference>
<evidence type="ECO:0000313" key="4">
    <source>
        <dbReference type="EMBL" id="SMO42187.1"/>
    </source>
</evidence>
<dbReference type="InterPro" id="IPR036291">
    <property type="entry name" value="NAD(P)-bd_dom_sf"/>
</dbReference>
<name>A0A521B522_9SPHI</name>
<comment type="similarity">
    <text evidence="1">Belongs to the short-chain dehydrogenases/reductases (SDR) family.</text>
</comment>
<dbReference type="FunFam" id="3.40.50.720:FF:000374">
    <property type="entry name" value="3-oxoacyl-(Acyl-carrier-protein) reductase"/>
    <property type="match status" value="1"/>
</dbReference>